<evidence type="ECO:0000313" key="2">
    <source>
        <dbReference type="Proteomes" id="UP001065298"/>
    </source>
</evidence>
<reference evidence="1" key="1">
    <citation type="submission" date="2022-06" db="EMBL/GenBank/DDBJ databases">
        <title>Fusarium solani species complex genomes reveal bases of compartmentalisation and animal pathogenesis.</title>
        <authorList>
            <person name="Tsai I.J."/>
        </authorList>
    </citation>
    <scope>NUCLEOTIDE SEQUENCE</scope>
    <source>
        <strain evidence="1">Fu6.1</strain>
    </source>
</reference>
<name>A0ACC0QBG3_9HYPO</name>
<organism evidence="1 2">
    <name type="scientific">Fusarium keratoplasticum</name>
    <dbReference type="NCBI Taxonomy" id="1328300"/>
    <lineage>
        <taxon>Eukaryota</taxon>
        <taxon>Fungi</taxon>
        <taxon>Dikarya</taxon>
        <taxon>Ascomycota</taxon>
        <taxon>Pezizomycotina</taxon>
        <taxon>Sordariomycetes</taxon>
        <taxon>Hypocreomycetidae</taxon>
        <taxon>Hypocreales</taxon>
        <taxon>Nectriaceae</taxon>
        <taxon>Fusarium</taxon>
        <taxon>Fusarium solani species complex</taxon>
    </lineage>
</organism>
<accession>A0ACC0QBG3</accession>
<sequence length="772" mass="85565">MTTLFSGQLGFSPTSQDSNLLILLTDSWLRRAMTTGKPMSSLIGWRRTAILLTALIATLTSLLIVALLVSLYVISNDGGTLSGETVLYRGSCGKTSRANLWMHLAINIIATGILGSSNFFMQTLVAPTRREVDRAHSSGDWVEIGVQSIRNFRFISRCRIAFWLLFALSSVPLHLIFNGCVVDSKATNGFKVVMVAESFLDGDPFTVPGVMDLWNSEYFGPHKTMNKTITDIYQSVSQPATGNWERMAFQDCMRRYNDLYAIMAAHRHVVMVVSNDTETSSTGWTRDQVLKDTANFDDSDSVNTLWWQQSFQRTGNGVMTSNTQNTENEYISDPREDNGLFFSAGALDPTTGRLTMSEGAYHYEFQNMQVQYCLSEKFQAPCRLSINNSLLLVVCVMCGFKCFLCILTLTISIWGQEQPLITPGDAIASFIAVPGSETKGLCTLSAQDLEESKRQSSNGLRNIYATSGRSRRWQTASRRKAGNAIPRNIWTLSYLLIGSSLILGAAMFVLAIREQSIGASRFAHHPANVAVIAPGLETRSFAELTMIANTPQLILSICYMAYNGLLTRMLAEFEWSRYSVAFQSLRVTHPRGQQRSTYRLQLPYRWSIPLLAVSGLLHWVYSNCFYVSNYEYRDPEWPYGVWKINRGLQFSTVAIFIGLATSISVALSPVVVAMFRLPGNMVLGASNSKVISAACHCIPIMSTDASPNSSVAPVEDTAAAGHDADILEKMATRKLKWGQVSSERSEGDIGHLAFGVEEQEITEPIEGKPYRG</sequence>
<gene>
    <name evidence="1" type="ORF">NCS57_01465900</name>
</gene>
<evidence type="ECO:0000313" key="1">
    <source>
        <dbReference type="EMBL" id="KAI8649292.1"/>
    </source>
</evidence>
<comment type="caution">
    <text evidence="1">The sequence shown here is derived from an EMBL/GenBank/DDBJ whole genome shotgun (WGS) entry which is preliminary data.</text>
</comment>
<keyword evidence="2" id="KW-1185">Reference proteome</keyword>
<proteinExistence type="predicted"/>
<protein>
    <submittedName>
        <fullName evidence="1">Uncharacterized protein</fullName>
    </submittedName>
</protein>
<dbReference type="Proteomes" id="UP001065298">
    <property type="component" value="Chromosome 13"/>
</dbReference>
<dbReference type="EMBL" id="CM046515">
    <property type="protein sequence ID" value="KAI8649292.1"/>
    <property type="molecule type" value="Genomic_DNA"/>
</dbReference>